<dbReference type="InterPro" id="IPR036249">
    <property type="entry name" value="Thioredoxin-like_sf"/>
</dbReference>
<dbReference type="PROSITE" id="PS51352">
    <property type="entry name" value="THIOREDOXIN_2"/>
    <property type="match status" value="1"/>
</dbReference>
<dbReference type="STRING" id="691883.A0A058Z7H5"/>
<dbReference type="eggNOG" id="KOG1651">
    <property type="taxonomic scope" value="Eukaryota"/>
</dbReference>
<gene>
    <name evidence="6" type="ORF">H696_03510</name>
</gene>
<keyword evidence="3 4" id="KW-0560">Oxidoreductase</keyword>
<dbReference type="GeneID" id="20528235"/>
<dbReference type="InterPro" id="IPR000889">
    <property type="entry name" value="Glutathione_peroxidase"/>
</dbReference>
<keyword evidence="7" id="KW-1185">Reference proteome</keyword>
<dbReference type="PROSITE" id="PS51355">
    <property type="entry name" value="GLUTATHIONE_PEROXID_3"/>
    <property type="match status" value="1"/>
</dbReference>
<name>A0A058Z7H5_FONAL</name>
<dbReference type="PANTHER" id="PTHR11592">
    <property type="entry name" value="GLUTATHIONE PEROXIDASE"/>
    <property type="match status" value="1"/>
</dbReference>
<dbReference type="GO" id="GO:0034599">
    <property type="term" value="P:cellular response to oxidative stress"/>
    <property type="evidence" value="ECO:0007669"/>
    <property type="project" value="TreeGrafter"/>
</dbReference>
<dbReference type="AlphaFoldDB" id="A0A058Z7H5"/>
<dbReference type="Proteomes" id="UP000030693">
    <property type="component" value="Unassembled WGS sequence"/>
</dbReference>
<keyword evidence="2 4" id="KW-0575">Peroxidase</keyword>
<comment type="similarity">
    <text evidence="1 4">Belongs to the glutathione peroxidase family.</text>
</comment>
<dbReference type="PROSITE" id="PS00460">
    <property type="entry name" value="GLUTATHIONE_PEROXID_1"/>
    <property type="match status" value="1"/>
</dbReference>
<evidence type="ECO:0000256" key="1">
    <source>
        <dbReference type="ARBA" id="ARBA00006926"/>
    </source>
</evidence>
<sequence length="257" mass="27686">MLPGRVLPLRALSRRSTGLAVAALPRAACPPPPPVATNPLPASAVRAFSSFTGHHLALGPSRVAPLLRPRHAPAVMFSSIIGMIHGSGPDTPVEANSLHDFTVTTASGESLPLSEYKGKVVVIVNVASKCGLTPQYEALQALYTKYKDDGLVILGFPCNQFLYQEPGTDEEIQSFCSLNYGVTFPVFSKINVNGPEALPLYTWLKAQSEDSGPISWNFEKFIINRDGQVVSRVGPRSDPMDMEEQIKAELAKEPTSA</sequence>
<dbReference type="Gene3D" id="3.40.30.10">
    <property type="entry name" value="Glutaredoxin"/>
    <property type="match status" value="1"/>
</dbReference>
<reference evidence="6" key="1">
    <citation type="submission" date="2013-04" db="EMBL/GenBank/DDBJ databases">
        <title>The Genome Sequence of Fonticula alba ATCC 38817.</title>
        <authorList>
            <consortium name="The Broad Institute Genomics Platform"/>
            <person name="Russ C."/>
            <person name="Cuomo C."/>
            <person name="Burger G."/>
            <person name="Gray M.W."/>
            <person name="Holland P.W.H."/>
            <person name="King N."/>
            <person name="Lang F.B.F."/>
            <person name="Roger A.J."/>
            <person name="Ruiz-Trillo I."/>
            <person name="Brown M."/>
            <person name="Walker B."/>
            <person name="Young S."/>
            <person name="Zeng Q."/>
            <person name="Gargeya S."/>
            <person name="Fitzgerald M."/>
            <person name="Haas B."/>
            <person name="Abouelleil A."/>
            <person name="Allen A.W."/>
            <person name="Alvarado L."/>
            <person name="Arachchi H.M."/>
            <person name="Berlin A.M."/>
            <person name="Chapman S.B."/>
            <person name="Gainer-Dewar J."/>
            <person name="Goldberg J."/>
            <person name="Griggs A."/>
            <person name="Gujja S."/>
            <person name="Hansen M."/>
            <person name="Howarth C."/>
            <person name="Imamovic A."/>
            <person name="Ireland A."/>
            <person name="Larimer J."/>
            <person name="McCowan C."/>
            <person name="Murphy C."/>
            <person name="Pearson M."/>
            <person name="Poon T.W."/>
            <person name="Priest M."/>
            <person name="Roberts A."/>
            <person name="Saif S."/>
            <person name="Shea T."/>
            <person name="Sisk P."/>
            <person name="Sykes S."/>
            <person name="Wortman J."/>
            <person name="Nusbaum C."/>
            <person name="Birren B."/>
        </authorList>
    </citation>
    <scope>NUCLEOTIDE SEQUENCE [LARGE SCALE GENOMIC DNA]</scope>
    <source>
        <strain evidence="6">ATCC 38817</strain>
    </source>
</reference>
<dbReference type="EMBL" id="KB932205">
    <property type="protein sequence ID" value="KCV70046.1"/>
    <property type="molecule type" value="Genomic_DNA"/>
</dbReference>
<dbReference type="PROSITE" id="PS00763">
    <property type="entry name" value="GLUTATHIONE_PEROXID_2"/>
    <property type="match status" value="1"/>
</dbReference>
<evidence type="ECO:0000313" key="6">
    <source>
        <dbReference type="EMBL" id="KCV70046.1"/>
    </source>
</evidence>
<accession>A0A058Z7H5</accession>
<dbReference type="OrthoDB" id="446890at2759"/>
<dbReference type="CDD" id="cd00340">
    <property type="entry name" value="GSH_Peroxidase"/>
    <property type="match status" value="1"/>
</dbReference>
<evidence type="ECO:0000256" key="3">
    <source>
        <dbReference type="ARBA" id="ARBA00023002"/>
    </source>
</evidence>
<feature type="domain" description="Thioredoxin" evidence="5">
    <location>
        <begin position="92"/>
        <end position="251"/>
    </location>
</feature>
<dbReference type="FunFam" id="3.40.30.10:FF:000010">
    <property type="entry name" value="Glutathione peroxidase"/>
    <property type="match status" value="1"/>
</dbReference>
<dbReference type="InterPro" id="IPR029759">
    <property type="entry name" value="GPX_AS"/>
</dbReference>
<dbReference type="GO" id="GO:0004601">
    <property type="term" value="F:peroxidase activity"/>
    <property type="evidence" value="ECO:0007669"/>
    <property type="project" value="UniProtKB-KW"/>
</dbReference>
<dbReference type="RefSeq" id="XP_009495652.1">
    <property type="nucleotide sequence ID" value="XM_009497377.1"/>
</dbReference>
<protein>
    <recommendedName>
        <fullName evidence="4">Glutathione peroxidase</fullName>
    </recommendedName>
</protein>
<dbReference type="InterPro" id="IPR029760">
    <property type="entry name" value="GPX_CS"/>
</dbReference>
<proteinExistence type="inferred from homology"/>
<evidence type="ECO:0000256" key="2">
    <source>
        <dbReference type="ARBA" id="ARBA00022559"/>
    </source>
</evidence>
<dbReference type="InterPro" id="IPR013766">
    <property type="entry name" value="Thioredoxin_domain"/>
</dbReference>
<evidence type="ECO:0000259" key="5">
    <source>
        <dbReference type="PROSITE" id="PS51352"/>
    </source>
</evidence>
<dbReference type="PANTHER" id="PTHR11592:SF78">
    <property type="entry name" value="GLUTATHIONE PEROXIDASE"/>
    <property type="match status" value="1"/>
</dbReference>
<evidence type="ECO:0000313" key="7">
    <source>
        <dbReference type="Proteomes" id="UP000030693"/>
    </source>
</evidence>
<dbReference type="Pfam" id="PF00255">
    <property type="entry name" value="GSHPx"/>
    <property type="match status" value="1"/>
</dbReference>
<dbReference type="PRINTS" id="PR01011">
    <property type="entry name" value="GLUTPROXDASE"/>
</dbReference>
<evidence type="ECO:0000256" key="4">
    <source>
        <dbReference type="RuleBase" id="RU000499"/>
    </source>
</evidence>
<dbReference type="SUPFAM" id="SSF52833">
    <property type="entry name" value="Thioredoxin-like"/>
    <property type="match status" value="1"/>
</dbReference>
<organism evidence="6">
    <name type="scientific">Fonticula alba</name>
    <name type="common">Slime mold</name>
    <dbReference type="NCBI Taxonomy" id="691883"/>
    <lineage>
        <taxon>Eukaryota</taxon>
        <taxon>Rotosphaerida</taxon>
        <taxon>Fonticulaceae</taxon>
        <taxon>Fonticula</taxon>
    </lineage>
</organism>